<sequence>QEQPTFSSNSQEDGQSKSYIQIMDPILPVVLIRPPCWLGRHQARIWDSLQSPKSRSSTNPCIKNSRKLSHKSEIKLNILRQQYKWQYLSTILKEGEEYGTSASIIPL</sequence>
<gene>
    <name evidence="1" type="primary">pol</name>
</gene>
<organism evidence="1">
    <name type="scientific">Human immunodeficiency virus type 1</name>
    <name type="common">HIV-1</name>
    <dbReference type="NCBI Taxonomy" id="11676"/>
    <lineage>
        <taxon>Viruses</taxon>
        <taxon>Riboviria</taxon>
        <taxon>Pararnavirae</taxon>
        <taxon>Artverviricota</taxon>
        <taxon>Revtraviricetes</taxon>
        <taxon>Ortervirales</taxon>
        <taxon>Retroviridae</taxon>
        <taxon>Orthoretrovirinae</taxon>
        <taxon>Lentivirus</taxon>
        <taxon>Lentivirus humimdef1</taxon>
    </lineage>
</organism>
<accession>Q3S7L9</accession>
<evidence type="ECO:0000313" key="1">
    <source>
        <dbReference type="EMBL" id="AAZ91637.1"/>
    </source>
</evidence>
<protein>
    <submittedName>
        <fullName evidence="1">Pol protein</fullName>
    </submittedName>
</protein>
<feature type="non-terminal residue" evidence="1">
    <location>
        <position position="107"/>
    </location>
</feature>
<name>Q3S7L9_HV1</name>
<organismHost>
    <name type="scientific">Homo sapiens</name>
    <name type="common">Human</name>
    <dbReference type="NCBI Taxonomy" id="9606"/>
</organismHost>
<dbReference type="EMBL" id="DQ155111">
    <property type="protein sequence ID" value="AAZ91637.1"/>
    <property type="molecule type" value="Genomic_DNA"/>
</dbReference>
<feature type="non-terminal residue" evidence="1">
    <location>
        <position position="1"/>
    </location>
</feature>
<reference evidence="1" key="1">
    <citation type="submission" date="2005-08" db="EMBL/GenBank/DDBJ databases">
        <title>Genomic Diversity of HIV-1 subtypes in Northern Kenya.</title>
        <authorList>
            <person name="Khamadi S.A."/>
            <person name="Ochieng W."/>
            <person name="Lihana R.W."/>
            <person name="Kiptoo M.K."/>
            <person name="Kinyua J.G."/>
            <person name="Lagat N."/>
            <person name="Muriuki J."/>
            <person name="Mwangi J."/>
            <person name="Pelle R."/>
            <person name="Muigai A."/>
            <person name="Carter J."/>
            <person name="Yamada R."/>
            <person name="Mpoke S."/>
        </authorList>
    </citation>
    <scope>NUCLEOTIDE SEQUENCE</scope>
    <source>
        <strain evidence="1">TLHC010F</strain>
    </source>
</reference>
<proteinExistence type="predicted"/>